<protein>
    <recommendedName>
        <fullName evidence="6">G-protein coupled receptors family 1 profile domain-containing protein</fullName>
    </recommendedName>
</protein>
<comment type="caution">
    <text evidence="7">The sequence shown here is derived from an EMBL/GenBank/DDBJ whole genome shotgun (WGS) entry which is preliminary data.</text>
</comment>
<evidence type="ECO:0000256" key="5">
    <source>
        <dbReference type="SAM" id="Phobius"/>
    </source>
</evidence>
<feature type="transmembrane region" description="Helical" evidence="5">
    <location>
        <begin position="204"/>
        <end position="223"/>
    </location>
</feature>
<dbReference type="Proteomes" id="UP000494206">
    <property type="component" value="Unassembled WGS sequence"/>
</dbReference>
<feature type="transmembrane region" description="Helical" evidence="5">
    <location>
        <begin position="167"/>
        <end position="192"/>
    </location>
</feature>
<evidence type="ECO:0000313" key="7">
    <source>
        <dbReference type="EMBL" id="CAB3409713.1"/>
    </source>
</evidence>
<keyword evidence="3 5" id="KW-1133">Transmembrane helix</keyword>
<accession>A0A8S1F1B8</accession>
<evidence type="ECO:0000256" key="2">
    <source>
        <dbReference type="ARBA" id="ARBA00022692"/>
    </source>
</evidence>
<dbReference type="EMBL" id="CADEPM010000009">
    <property type="protein sequence ID" value="CAB3409713.1"/>
    <property type="molecule type" value="Genomic_DNA"/>
</dbReference>
<feature type="transmembrane region" description="Helical" evidence="5">
    <location>
        <begin position="124"/>
        <end position="146"/>
    </location>
</feature>
<keyword evidence="2 5" id="KW-0812">Transmembrane</keyword>
<evidence type="ECO:0000256" key="1">
    <source>
        <dbReference type="ARBA" id="ARBA00004370"/>
    </source>
</evidence>
<evidence type="ECO:0000259" key="6">
    <source>
        <dbReference type="PROSITE" id="PS50262"/>
    </source>
</evidence>
<dbReference type="OrthoDB" id="5869912at2759"/>
<keyword evidence="4 5" id="KW-0472">Membrane</keyword>
<sequence>MILAIINEICLLYETVCMGFGIAVIFYYFEIYRNLCFIYLFPLIMCHCVQTGTVCILALDLFIAILFPIEYRKLNTQLYFSALFFIPIVYAFYTAISGWFNINNEPIKMCNPPSSLTPKVTSEWYFMMLLFSFATLFFYAGAFAVLKYKVFKHSNELGFIEQKALKTLQVLILVFLITRCISISLFNILIFLKIDKQTVELCQNYNVILAVVAYSQNGYVCYVRSSEYRRLFRQQLHLFMLIIKNKLRWRRSARNVHSTQSIVPKHITS</sequence>
<dbReference type="InterPro" id="IPR000276">
    <property type="entry name" value="GPCR_Rhodpsn"/>
</dbReference>
<dbReference type="InterPro" id="IPR019424">
    <property type="entry name" value="7TM_GPCR_Srsx"/>
</dbReference>
<evidence type="ECO:0000313" key="8">
    <source>
        <dbReference type="Proteomes" id="UP000494206"/>
    </source>
</evidence>
<dbReference type="PROSITE" id="PS50262">
    <property type="entry name" value="G_PROTEIN_RECEP_F1_2"/>
    <property type="match status" value="1"/>
</dbReference>
<dbReference type="GO" id="GO:0004930">
    <property type="term" value="F:G protein-coupled receptor activity"/>
    <property type="evidence" value="ECO:0007669"/>
    <property type="project" value="InterPro"/>
</dbReference>
<comment type="subcellular location">
    <subcellularLocation>
        <location evidence="1">Membrane</location>
    </subcellularLocation>
</comment>
<dbReference type="GO" id="GO:0016020">
    <property type="term" value="C:membrane"/>
    <property type="evidence" value="ECO:0007669"/>
    <property type="project" value="UniProtKB-SubCell"/>
</dbReference>
<dbReference type="SMART" id="SM01381">
    <property type="entry name" value="7TM_GPCR_Srsx"/>
    <property type="match status" value="1"/>
</dbReference>
<organism evidence="7 8">
    <name type="scientific">Caenorhabditis bovis</name>
    <dbReference type="NCBI Taxonomy" id="2654633"/>
    <lineage>
        <taxon>Eukaryota</taxon>
        <taxon>Metazoa</taxon>
        <taxon>Ecdysozoa</taxon>
        <taxon>Nematoda</taxon>
        <taxon>Chromadorea</taxon>
        <taxon>Rhabditida</taxon>
        <taxon>Rhabditina</taxon>
        <taxon>Rhabditomorpha</taxon>
        <taxon>Rhabditoidea</taxon>
        <taxon>Rhabditidae</taxon>
        <taxon>Peloderinae</taxon>
        <taxon>Caenorhabditis</taxon>
    </lineage>
</organism>
<dbReference type="PANTHER" id="PTHR23360:SF67">
    <property type="entry name" value="G-PROTEIN COUPLED RECEPTORS FAMILY 1 PROFILE DOMAIN-CONTAINING PROTEIN"/>
    <property type="match status" value="1"/>
</dbReference>
<proteinExistence type="predicted"/>
<feature type="transmembrane region" description="Helical" evidence="5">
    <location>
        <begin position="78"/>
        <end position="100"/>
    </location>
</feature>
<reference evidence="7 8" key="1">
    <citation type="submission" date="2020-04" db="EMBL/GenBank/DDBJ databases">
        <authorList>
            <person name="Laetsch R D."/>
            <person name="Stevens L."/>
            <person name="Kumar S."/>
            <person name="Blaxter L. M."/>
        </authorList>
    </citation>
    <scope>NUCLEOTIDE SEQUENCE [LARGE SCALE GENOMIC DNA]</scope>
</reference>
<dbReference type="SUPFAM" id="SSF81321">
    <property type="entry name" value="Family A G protein-coupled receptor-like"/>
    <property type="match status" value="1"/>
</dbReference>
<dbReference type="InterPro" id="IPR047130">
    <property type="entry name" value="7TM_GPCR_Srsx_nematod"/>
</dbReference>
<feature type="transmembrane region" description="Helical" evidence="5">
    <location>
        <begin position="12"/>
        <end position="31"/>
    </location>
</feature>
<evidence type="ECO:0000256" key="4">
    <source>
        <dbReference type="ARBA" id="ARBA00023136"/>
    </source>
</evidence>
<dbReference type="Pfam" id="PF10320">
    <property type="entry name" value="7TM_GPCR_Srsx"/>
    <property type="match status" value="1"/>
</dbReference>
<gene>
    <name evidence="7" type="ORF">CBOVIS_LOCUS11332</name>
</gene>
<dbReference type="InterPro" id="IPR017452">
    <property type="entry name" value="GPCR_Rhodpsn_7TM"/>
</dbReference>
<dbReference type="AlphaFoldDB" id="A0A8S1F1B8"/>
<feature type="transmembrane region" description="Helical" evidence="5">
    <location>
        <begin position="37"/>
        <end position="66"/>
    </location>
</feature>
<evidence type="ECO:0000256" key="3">
    <source>
        <dbReference type="ARBA" id="ARBA00022989"/>
    </source>
</evidence>
<feature type="domain" description="G-protein coupled receptors family 1 profile" evidence="6">
    <location>
        <begin position="1"/>
        <end position="177"/>
    </location>
</feature>
<dbReference type="PANTHER" id="PTHR23360">
    <property type="entry name" value="G-PROTEIN COUPLED RECEPTORS FAMILY 1 PROFILE DOMAIN-CONTAINING PROTEIN-RELATED"/>
    <property type="match status" value="1"/>
</dbReference>
<keyword evidence="8" id="KW-1185">Reference proteome</keyword>
<dbReference type="Gene3D" id="1.20.1070.10">
    <property type="entry name" value="Rhodopsin 7-helix transmembrane proteins"/>
    <property type="match status" value="1"/>
</dbReference>
<name>A0A8S1F1B8_9PELO</name>